<evidence type="ECO:0000313" key="2">
    <source>
        <dbReference type="Proteomes" id="UP000048926"/>
    </source>
</evidence>
<dbReference type="PANTHER" id="PTHR40267">
    <property type="entry name" value="BLR3294 PROTEIN"/>
    <property type="match status" value="1"/>
</dbReference>
<dbReference type="Proteomes" id="UP000048926">
    <property type="component" value="Unassembled WGS sequence"/>
</dbReference>
<gene>
    <name evidence="1" type="ORF">LAL4801_04499</name>
</gene>
<evidence type="ECO:0000313" key="1">
    <source>
        <dbReference type="EMBL" id="CTQ46043.1"/>
    </source>
</evidence>
<organism evidence="1 2">
    <name type="scientific">Roseibium aggregatum</name>
    <dbReference type="NCBI Taxonomy" id="187304"/>
    <lineage>
        <taxon>Bacteria</taxon>
        <taxon>Pseudomonadati</taxon>
        <taxon>Pseudomonadota</taxon>
        <taxon>Alphaproteobacteria</taxon>
        <taxon>Hyphomicrobiales</taxon>
        <taxon>Stappiaceae</taxon>
        <taxon>Roseibium</taxon>
    </lineage>
</organism>
<dbReference type="EMBL" id="CXST01000003">
    <property type="protein sequence ID" value="CTQ46043.1"/>
    <property type="molecule type" value="Genomic_DNA"/>
</dbReference>
<dbReference type="PIRSF" id="PIRSF015736">
    <property type="entry name" value="MI"/>
    <property type="match status" value="1"/>
</dbReference>
<dbReference type="Pfam" id="PF17645">
    <property type="entry name" value="Amdase"/>
    <property type="match status" value="1"/>
</dbReference>
<dbReference type="PANTHER" id="PTHR40267:SF1">
    <property type="entry name" value="BLR3294 PROTEIN"/>
    <property type="match status" value="1"/>
</dbReference>
<dbReference type="EC" id="4.1.1.76" evidence="1"/>
<name>A0A0M6Y928_9HYPH</name>
<sequence length="247" mass="26299">MKLSFDCDRGSATKAAFGLILLSVDETIEREFRPLFDQEGVSLLHARIESASEVTSEKLMQMKARLTDTAALLPGTRPLDVIAYACTSGATVIGSDQVAGAIQATHPGARVTDPARAVVAALAHLGVSRIAIVSPYVEEVSDALCRLLEENGITPLSVGSFGQAEEAVVARISLRSVEEAICEVGKDPEIEAVFASCTNLRTMPVIEACEKRLSKPVISSNLALAWHMMHLADLPTADRGPGRLFAT</sequence>
<protein>
    <submittedName>
        <fullName evidence="1">Arylmalonate decarboxylase</fullName>
        <ecNumber evidence="1">4.1.1.76</ecNumber>
    </submittedName>
</protein>
<accession>A0A0M6Y928</accession>
<dbReference type="GO" id="GO:0047436">
    <property type="term" value="F:arylmalonate decarboxylase activity"/>
    <property type="evidence" value="ECO:0007669"/>
    <property type="project" value="UniProtKB-EC"/>
</dbReference>
<keyword evidence="1" id="KW-0456">Lyase</keyword>
<dbReference type="OrthoDB" id="9816064at2"/>
<dbReference type="RefSeq" id="WP_055659733.1">
    <property type="nucleotide sequence ID" value="NZ_CXST01000003.1"/>
</dbReference>
<dbReference type="STRING" id="187304.B0E33_14395"/>
<keyword evidence="2" id="KW-1185">Reference proteome</keyword>
<dbReference type="AlphaFoldDB" id="A0A0M6Y928"/>
<dbReference type="InterPro" id="IPR026286">
    <property type="entry name" value="MaiA/AMDase"/>
</dbReference>
<dbReference type="Gene3D" id="3.40.50.12500">
    <property type="match status" value="1"/>
</dbReference>
<dbReference type="InterPro" id="IPR053714">
    <property type="entry name" value="Iso_Racemase_Enz_sf"/>
</dbReference>
<reference evidence="2" key="1">
    <citation type="submission" date="2015-07" db="EMBL/GenBank/DDBJ databases">
        <authorList>
            <person name="Rodrigo-Torres Lidia"/>
            <person name="Arahal R.David."/>
        </authorList>
    </citation>
    <scope>NUCLEOTIDE SEQUENCE [LARGE SCALE GENOMIC DNA]</scope>
    <source>
        <strain evidence="2">CECT 4801</strain>
    </source>
</reference>
<proteinExistence type="predicted"/>